<evidence type="ECO:0000259" key="2">
    <source>
        <dbReference type="Pfam" id="PF13472"/>
    </source>
</evidence>
<dbReference type="EMBL" id="CZCS02000004">
    <property type="protein sequence ID" value="VXD10785.1"/>
    <property type="molecule type" value="Genomic_DNA"/>
</dbReference>
<dbReference type="InterPro" id="IPR051532">
    <property type="entry name" value="Ester_Hydrolysis_Enzymes"/>
</dbReference>
<evidence type="ECO:0000313" key="3">
    <source>
        <dbReference type="EMBL" id="VXD10785.1"/>
    </source>
</evidence>
<dbReference type="Gene3D" id="3.40.50.1110">
    <property type="entry name" value="SGNH hydrolase"/>
    <property type="match status" value="1"/>
</dbReference>
<dbReference type="GO" id="GO:0004622">
    <property type="term" value="F:phosphatidylcholine lysophospholipase activity"/>
    <property type="evidence" value="ECO:0007669"/>
    <property type="project" value="TreeGrafter"/>
</dbReference>
<gene>
    <name evidence="3" type="ORF">PL9631_1010028</name>
</gene>
<dbReference type="PANTHER" id="PTHR30383">
    <property type="entry name" value="THIOESTERASE 1/PROTEASE 1/LYSOPHOSPHOLIPASE L1"/>
    <property type="match status" value="1"/>
</dbReference>
<proteinExistence type="predicted"/>
<dbReference type="Proteomes" id="UP000182190">
    <property type="component" value="Unassembled WGS sequence"/>
</dbReference>
<dbReference type="OrthoDB" id="9794725at2"/>
<dbReference type="RefSeq" id="WP_083623096.1">
    <property type="nucleotide sequence ID" value="NZ_LR735024.1"/>
</dbReference>
<name>A0A7Z9BEK4_9CYAN</name>
<dbReference type="InterPro" id="IPR013830">
    <property type="entry name" value="SGNH_hydro"/>
</dbReference>
<dbReference type="PANTHER" id="PTHR30383:SF5">
    <property type="entry name" value="SGNH HYDROLASE-TYPE ESTERASE DOMAIN-CONTAINING PROTEIN"/>
    <property type="match status" value="1"/>
</dbReference>
<evidence type="ECO:0000313" key="4">
    <source>
        <dbReference type="Proteomes" id="UP000182190"/>
    </source>
</evidence>
<dbReference type="CDD" id="cd01834">
    <property type="entry name" value="SGNH_hydrolase_like_2"/>
    <property type="match status" value="1"/>
</dbReference>
<comment type="caution">
    <text evidence="3">The sequence shown here is derived from an EMBL/GenBank/DDBJ whole genome shotgun (WGS) entry which is preliminary data.</text>
</comment>
<accession>A0A7Z9BEK4</accession>
<reference evidence="3" key="1">
    <citation type="submission" date="2019-10" db="EMBL/GenBank/DDBJ databases">
        <authorList>
            <consortium name="Genoscope - CEA"/>
            <person name="William W."/>
        </authorList>
    </citation>
    <scope>NUCLEOTIDE SEQUENCE [LARGE SCALE GENOMIC DNA]</scope>
    <source>
        <strain evidence="3">BBR_PRJEB10994</strain>
    </source>
</reference>
<feature type="domain" description="SGNH hydrolase-type esterase" evidence="2">
    <location>
        <begin position="78"/>
        <end position="265"/>
    </location>
</feature>
<keyword evidence="4" id="KW-1185">Reference proteome</keyword>
<feature type="region of interest" description="Disordered" evidence="1">
    <location>
        <begin position="38"/>
        <end position="64"/>
    </location>
</feature>
<protein>
    <recommendedName>
        <fullName evidence="2">SGNH hydrolase-type esterase domain-containing protein</fullName>
    </recommendedName>
</protein>
<evidence type="ECO:0000256" key="1">
    <source>
        <dbReference type="SAM" id="MobiDB-lite"/>
    </source>
</evidence>
<dbReference type="InterPro" id="IPR036514">
    <property type="entry name" value="SGNH_hydro_sf"/>
</dbReference>
<dbReference type="AlphaFoldDB" id="A0A7Z9BEK4"/>
<organism evidence="3 4">
    <name type="scientific">Planktothrix paucivesiculata PCC 9631</name>
    <dbReference type="NCBI Taxonomy" id="671071"/>
    <lineage>
        <taxon>Bacteria</taxon>
        <taxon>Bacillati</taxon>
        <taxon>Cyanobacteriota</taxon>
        <taxon>Cyanophyceae</taxon>
        <taxon>Oscillatoriophycideae</taxon>
        <taxon>Oscillatoriales</taxon>
        <taxon>Microcoleaceae</taxon>
        <taxon>Planktothrix</taxon>
    </lineage>
</organism>
<dbReference type="Pfam" id="PF13472">
    <property type="entry name" value="Lipase_GDSL_2"/>
    <property type="match status" value="1"/>
</dbReference>
<dbReference type="SUPFAM" id="SSF52266">
    <property type="entry name" value="SGNH hydrolase"/>
    <property type="match status" value="1"/>
</dbReference>
<sequence length="288" mass="31934">MKQVPSIVFRFLLTLTIAGLGWYALAASLRIQAAPSPNLPPASTPRPSSVPKPPQPASPQPIIEPQPEALRNKQRILVVGDSITQSGGQYGGYVWLLQRYLNLLYPNQPVEIISSGVSGNTSTQLNERFKQDVLDKKPDLITINIGVNDVLQSFQTPTQARPNIPTPQEYRQNLTAMVQAATSKAIPVLLLSPTIIQEDLSSQENQRISQYIAVMREVALQYRCQFIDLNIPFRHVISTYQRYGGQGQNLLTRDGIHPNIAGHQIIAYNILKGWGVPEPKIQSLKVSN</sequence>